<evidence type="ECO:0000256" key="6">
    <source>
        <dbReference type="ARBA" id="ARBA00022723"/>
    </source>
</evidence>
<dbReference type="GO" id="GO:0019373">
    <property type="term" value="P:epoxygenase P450 pathway"/>
    <property type="evidence" value="ECO:0007669"/>
    <property type="project" value="TreeGrafter"/>
</dbReference>
<comment type="cofactor">
    <cofactor evidence="1">
        <name>heme</name>
        <dbReference type="ChEBI" id="CHEBI:30413"/>
    </cofactor>
</comment>
<evidence type="ECO:0000256" key="4">
    <source>
        <dbReference type="ARBA" id="ARBA00010617"/>
    </source>
</evidence>
<dbReference type="GO" id="GO:0020037">
    <property type="term" value="F:heme binding"/>
    <property type="evidence" value="ECO:0007669"/>
    <property type="project" value="InterPro"/>
</dbReference>
<evidence type="ECO:0000256" key="7">
    <source>
        <dbReference type="ARBA" id="ARBA00022824"/>
    </source>
</evidence>
<evidence type="ECO:0000256" key="1">
    <source>
        <dbReference type="ARBA" id="ARBA00001971"/>
    </source>
</evidence>
<organism evidence="14 15">
    <name type="scientific">Geotrypetes seraphini</name>
    <name type="common">Gaboon caecilian</name>
    <name type="synonym">Caecilia seraphini</name>
    <dbReference type="NCBI Taxonomy" id="260995"/>
    <lineage>
        <taxon>Eukaryota</taxon>
        <taxon>Metazoa</taxon>
        <taxon>Chordata</taxon>
        <taxon>Craniata</taxon>
        <taxon>Vertebrata</taxon>
        <taxon>Euteleostomi</taxon>
        <taxon>Amphibia</taxon>
        <taxon>Gymnophiona</taxon>
        <taxon>Geotrypetes</taxon>
    </lineage>
</organism>
<evidence type="ECO:0000256" key="12">
    <source>
        <dbReference type="ARBA" id="ARBA00023136"/>
    </source>
</evidence>
<dbReference type="PANTHER" id="PTHR24300">
    <property type="entry name" value="CYTOCHROME P450 508A4-RELATED"/>
    <property type="match status" value="1"/>
</dbReference>
<dbReference type="OrthoDB" id="3934656at2759"/>
<keyword evidence="5" id="KW-0349">Heme</keyword>
<comment type="similarity">
    <text evidence="4">Belongs to the cytochrome P450 family.</text>
</comment>
<dbReference type="GO" id="GO:0016712">
    <property type="term" value="F:oxidoreductase activity, acting on paired donors, with incorporation or reduction of molecular oxygen, reduced flavin or flavoprotein as one donor, and incorporation of one atom of oxygen"/>
    <property type="evidence" value="ECO:0007669"/>
    <property type="project" value="TreeGrafter"/>
</dbReference>
<dbReference type="FunFam" id="1.10.630.10:FF:000238">
    <property type="entry name" value="Cytochrome P450 2A6"/>
    <property type="match status" value="1"/>
</dbReference>
<keyword evidence="13" id="KW-1133">Transmembrane helix</keyword>
<name>A0A6P8S3H4_GEOSA</name>
<keyword evidence="14" id="KW-1185">Reference proteome</keyword>
<keyword evidence="9" id="KW-0560">Oxidoreductase</keyword>
<proteinExistence type="inferred from homology"/>
<comment type="subcellular location">
    <subcellularLocation>
        <location evidence="3">Endoplasmic reticulum membrane</location>
        <topology evidence="3">Peripheral membrane protein</topology>
    </subcellularLocation>
    <subcellularLocation>
        <location evidence="2">Microsome membrane</location>
        <topology evidence="2">Peripheral membrane protein</topology>
    </subcellularLocation>
</comment>
<evidence type="ECO:0000256" key="3">
    <source>
        <dbReference type="ARBA" id="ARBA00004406"/>
    </source>
</evidence>
<dbReference type="GO" id="GO:0005506">
    <property type="term" value="F:iron ion binding"/>
    <property type="evidence" value="ECO:0007669"/>
    <property type="project" value="InterPro"/>
</dbReference>
<dbReference type="Proteomes" id="UP000515159">
    <property type="component" value="Chromosome 8"/>
</dbReference>
<gene>
    <name evidence="15" type="primary">LOC117365456</name>
</gene>
<keyword evidence="6" id="KW-0479">Metal-binding</keyword>
<dbReference type="AlphaFoldDB" id="A0A6P8S3H4"/>
<evidence type="ECO:0000256" key="11">
    <source>
        <dbReference type="ARBA" id="ARBA00023033"/>
    </source>
</evidence>
<evidence type="ECO:0000256" key="2">
    <source>
        <dbReference type="ARBA" id="ARBA00004174"/>
    </source>
</evidence>
<accession>A0A6P8S3H4</accession>
<keyword evidence="10" id="KW-0408">Iron</keyword>
<sequence length="268" mass="30889">MFVTSPLSMMDIGGEGVLFIVFCISCLVFFSRWRTRHERGKLPPGPVPLPIIGNMLQLGNHEVVKSIMALYEKYGPVFTIYMGLRRVVVICGYDAVREALIAQAEDFSERGDLPTFNKVFRKYGVVFSSGETWKQLRRFSLWTLRDFGFGKRSIEDRIQEEAKYLVEELRKTKEMPFDPTFFFSKVTSNIICSIVFGNRFDYDDKEFLTLLQMMNNSFQLSSSFWGQSELDLFLNDVAHDISHLQPYPTVKEVFILKNMSLPSSASVE</sequence>
<evidence type="ECO:0000256" key="10">
    <source>
        <dbReference type="ARBA" id="ARBA00023004"/>
    </source>
</evidence>
<evidence type="ECO:0000313" key="15">
    <source>
        <dbReference type="RefSeq" id="XP_033811823.1"/>
    </source>
</evidence>
<evidence type="ECO:0000256" key="5">
    <source>
        <dbReference type="ARBA" id="ARBA00022617"/>
    </source>
</evidence>
<protein>
    <submittedName>
        <fullName evidence="15">Cytochrome P450 2G1-like</fullName>
    </submittedName>
</protein>
<keyword evidence="13" id="KW-0812">Transmembrane</keyword>
<dbReference type="InterPro" id="IPR036396">
    <property type="entry name" value="Cyt_P450_sf"/>
</dbReference>
<evidence type="ECO:0000256" key="13">
    <source>
        <dbReference type="SAM" id="Phobius"/>
    </source>
</evidence>
<dbReference type="InterPro" id="IPR050182">
    <property type="entry name" value="Cytochrome_P450_fam2"/>
</dbReference>
<dbReference type="SUPFAM" id="SSF48264">
    <property type="entry name" value="Cytochrome P450"/>
    <property type="match status" value="1"/>
</dbReference>
<dbReference type="RefSeq" id="XP_033811823.1">
    <property type="nucleotide sequence ID" value="XM_033955932.1"/>
</dbReference>
<dbReference type="GeneID" id="117365456"/>
<keyword evidence="11" id="KW-0503">Monooxygenase</keyword>
<evidence type="ECO:0000313" key="14">
    <source>
        <dbReference type="Proteomes" id="UP000515159"/>
    </source>
</evidence>
<keyword evidence="7" id="KW-0256">Endoplasmic reticulum</keyword>
<dbReference type="GO" id="GO:0006805">
    <property type="term" value="P:xenobiotic metabolic process"/>
    <property type="evidence" value="ECO:0007669"/>
    <property type="project" value="TreeGrafter"/>
</dbReference>
<dbReference type="InterPro" id="IPR001128">
    <property type="entry name" value="Cyt_P450"/>
</dbReference>
<dbReference type="GO" id="GO:0005789">
    <property type="term" value="C:endoplasmic reticulum membrane"/>
    <property type="evidence" value="ECO:0007669"/>
    <property type="project" value="UniProtKB-SubCell"/>
</dbReference>
<dbReference type="PANTHER" id="PTHR24300:SF424">
    <property type="entry name" value="CYTOCHROME P450"/>
    <property type="match status" value="1"/>
</dbReference>
<keyword evidence="8" id="KW-0492">Microsome</keyword>
<dbReference type="InterPro" id="IPR002401">
    <property type="entry name" value="Cyt_P450_E_grp-I"/>
</dbReference>
<dbReference type="Gene3D" id="1.10.630.10">
    <property type="entry name" value="Cytochrome P450"/>
    <property type="match status" value="1"/>
</dbReference>
<feature type="transmembrane region" description="Helical" evidence="13">
    <location>
        <begin position="12"/>
        <end position="31"/>
    </location>
</feature>
<keyword evidence="12 13" id="KW-0472">Membrane</keyword>
<dbReference type="InParanoid" id="A0A6P8S3H4"/>
<dbReference type="Pfam" id="PF00067">
    <property type="entry name" value="p450"/>
    <property type="match status" value="1"/>
</dbReference>
<dbReference type="GO" id="GO:0008392">
    <property type="term" value="F:arachidonate epoxygenase activity"/>
    <property type="evidence" value="ECO:0007669"/>
    <property type="project" value="TreeGrafter"/>
</dbReference>
<evidence type="ECO:0000256" key="8">
    <source>
        <dbReference type="ARBA" id="ARBA00022848"/>
    </source>
</evidence>
<reference evidence="15" key="1">
    <citation type="submission" date="2025-08" db="UniProtKB">
        <authorList>
            <consortium name="RefSeq"/>
        </authorList>
    </citation>
    <scope>IDENTIFICATION</scope>
</reference>
<evidence type="ECO:0000256" key="9">
    <source>
        <dbReference type="ARBA" id="ARBA00023002"/>
    </source>
</evidence>
<dbReference type="KEGG" id="gsh:117365456"/>
<dbReference type="PRINTS" id="PR00463">
    <property type="entry name" value="EP450I"/>
</dbReference>